<evidence type="ECO:0008006" key="3">
    <source>
        <dbReference type="Google" id="ProtNLM"/>
    </source>
</evidence>
<proteinExistence type="predicted"/>
<dbReference type="AlphaFoldDB" id="A0A6C7E3W2"/>
<dbReference type="Proteomes" id="UP000011863">
    <property type="component" value="Chromosome"/>
</dbReference>
<name>A0A6C7E3W2_ILUCY</name>
<dbReference type="KEGG" id="aym:YM304_09990"/>
<organism evidence="1 2">
    <name type="scientific">Ilumatobacter coccineus (strain NBRC 103263 / KCTC 29153 / YM16-304)</name>
    <dbReference type="NCBI Taxonomy" id="1313172"/>
    <lineage>
        <taxon>Bacteria</taxon>
        <taxon>Bacillati</taxon>
        <taxon>Actinomycetota</taxon>
        <taxon>Acidimicrobiia</taxon>
        <taxon>Acidimicrobiales</taxon>
        <taxon>Ilumatobacteraceae</taxon>
        <taxon>Ilumatobacter</taxon>
    </lineage>
</organism>
<keyword evidence="2" id="KW-1185">Reference proteome</keyword>
<dbReference type="OrthoDB" id="156387at2"/>
<dbReference type="RefSeq" id="WP_015440560.1">
    <property type="nucleotide sequence ID" value="NC_020520.1"/>
</dbReference>
<dbReference type="NCBIfam" id="TIGR03847">
    <property type="entry name" value="conserved hypothetical protein"/>
    <property type="match status" value="1"/>
</dbReference>
<dbReference type="InterPro" id="IPR021441">
    <property type="entry name" value="DUF3090"/>
</dbReference>
<gene>
    <name evidence="1" type="ORF">YM304_09990</name>
</gene>
<dbReference type="EMBL" id="AP012057">
    <property type="protein sequence ID" value="BAN01313.1"/>
    <property type="molecule type" value="Genomic_DNA"/>
</dbReference>
<accession>A0A6C7E3W2</accession>
<protein>
    <recommendedName>
        <fullName evidence="3">DUF3090 domain-containing protein</fullName>
    </recommendedName>
</protein>
<reference evidence="1 2" key="1">
    <citation type="journal article" date="2013" name="Int. J. Syst. Evol. Microbiol.">
        <title>Ilumatobacter nonamiense sp. nov. and Ilumatobacter coccineum sp. nov., isolated from seashore sand.</title>
        <authorList>
            <person name="Matsumoto A."/>
            <person name="Kasai H."/>
            <person name="Matsuo Y."/>
            <person name="Shizuri Y."/>
            <person name="Ichikawa N."/>
            <person name="Fujita N."/>
            <person name="Omura S."/>
            <person name="Takahashi Y."/>
        </authorList>
    </citation>
    <scope>NUCLEOTIDE SEQUENCE [LARGE SCALE GENOMIC DNA]</scope>
    <source>
        <strain evidence="2">NBRC 103263 / KCTC 29153 / YM16-304</strain>
    </source>
</reference>
<evidence type="ECO:0000313" key="2">
    <source>
        <dbReference type="Proteomes" id="UP000011863"/>
    </source>
</evidence>
<evidence type="ECO:0000313" key="1">
    <source>
        <dbReference type="EMBL" id="BAN01313.1"/>
    </source>
</evidence>
<dbReference type="Pfam" id="PF11290">
    <property type="entry name" value="DUF3090"/>
    <property type="match status" value="1"/>
</dbReference>
<sequence length="168" mass="18568">MTVFYEFDEVDMFTVGTIGQPGSRTFFLHVRADGKRMAVKCEKQQAAAISQYLEKVLSDLPPVEDRPISGAMELNDPGETLFVLGPIGLGYDRSNDKVLLQLEEMGELDDDGEVIDDENRGHVRIYITRGQAAAFAAHAGNVIESGRPECRWCGNPIDPDGHPCPRMN</sequence>